<keyword evidence="5 9" id="KW-0863">Zinc-finger</keyword>
<feature type="compositionally biased region" description="Polar residues" evidence="10">
    <location>
        <begin position="508"/>
        <end position="520"/>
    </location>
</feature>
<comment type="subcellular location">
    <subcellularLocation>
        <location evidence="1">Nucleus</location>
    </subcellularLocation>
</comment>
<feature type="domain" description="C2H2-type" evidence="11">
    <location>
        <begin position="229"/>
        <end position="256"/>
    </location>
</feature>
<dbReference type="STRING" id="984487.A0A1E4SEB9"/>
<dbReference type="RefSeq" id="XP_020062977.1">
    <property type="nucleotide sequence ID" value="XM_020207917.1"/>
</dbReference>
<dbReference type="GeneID" id="30982054"/>
<evidence type="ECO:0000256" key="8">
    <source>
        <dbReference type="ARBA" id="ARBA00038089"/>
    </source>
</evidence>
<evidence type="ECO:0000256" key="2">
    <source>
        <dbReference type="ARBA" id="ARBA00022491"/>
    </source>
</evidence>
<dbReference type="GO" id="GO:0005634">
    <property type="term" value="C:nucleus"/>
    <property type="evidence" value="ECO:0007669"/>
    <property type="project" value="UniProtKB-SubCell"/>
</dbReference>
<dbReference type="Proteomes" id="UP000094285">
    <property type="component" value="Unassembled WGS sequence"/>
</dbReference>
<gene>
    <name evidence="12" type="ORF">CANTADRAFT_26877</name>
</gene>
<evidence type="ECO:0000256" key="9">
    <source>
        <dbReference type="PROSITE-ProRule" id="PRU00042"/>
    </source>
</evidence>
<proteinExistence type="inferred from homology"/>
<dbReference type="Pfam" id="PF00096">
    <property type="entry name" value="zf-C2H2"/>
    <property type="match status" value="1"/>
</dbReference>
<dbReference type="InterPro" id="IPR036236">
    <property type="entry name" value="Znf_C2H2_sf"/>
</dbReference>
<feature type="region of interest" description="Disordered" evidence="10">
    <location>
        <begin position="541"/>
        <end position="581"/>
    </location>
</feature>
<reference evidence="13" key="1">
    <citation type="submission" date="2016-05" db="EMBL/GenBank/DDBJ databases">
        <title>Comparative genomics of biotechnologically important yeasts.</title>
        <authorList>
            <consortium name="DOE Joint Genome Institute"/>
            <person name="Riley R."/>
            <person name="Haridas S."/>
            <person name="Wolfe K.H."/>
            <person name="Lopes M.R."/>
            <person name="Hittinger C.T."/>
            <person name="Goker M."/>
            <person name="Salamov A."/>
            <person name="Wisecaver J."/>
            <person name="Long T.M."/>
            <person name="Aerts A.L."/>
            <person name="Barry K."/>
            <person name="Choi C."/>
            <person name="Clum A."/>
            <person name="Coughlan A.Y."/>
            <person name="Deshpande S."/>
            <person name="Douglass A.P."/>
            <person name="Hanson S.J."/>
            <person name="Klenk H.-P."/>
            <person name="Labutti K."/>
            <person name="Lapidus A."/>
            <person name="Lindquist E."/>
            <person name="Lipzen A."/>
            <person name="Meier-Kolthoff J.P."/>
            <person name="Ohm R.A."/>
            <person name="Otillar R.P."/>
            <person name="Pangilinan J."/>
            <person name="Peng Y."/>
            <person name="Rokas A."/>
            <person name="Rosa C.A."/>
            <person name="Scheuner C."/>
            <person name="Sibirny A.A."/>
            <person name="Slot J.C."/>
            <person name="Stielow J.B."/>
            <person name="Sun H."/>
            <person name="Kurtzman C.P."/>
            <person name="Blackwell M."/>
            <person name="Grigoriev I.V."/>
            <person name="Jeffries T.W."/>
        </authorList>
    </citation>
    <scope>NUCLEOTIDE SEQUENCE [LARGE SCALE GENOMIC DNA]</scope>
    <source>
        <strain evidence="13">NRRL Y-17324</strain>
    </source>
</reference>
<protein>
    <recommendedName>
        <fullName evidence="11">C2H2-type domain-containing protein</fullName>
    </recommendedName>
</protein>
<dbReference type="Gene3D" id="3.30.160.60">
    <property type="entry name" value="Classic Zinc Finger"/>
    <property type="match status" value="2"/>
</dbReference>
<keyword evidence="2" id="KW-0678">Repressor</keyword>
<evidence type="ECO:0000256" key="3">
    <source>
        <dbReference type="ARBA" id="ARBA00022723"/>
    </source>
</evidence>
<feature type="compositionally biased region" description="Polar residues" evidence="10">
    <location>
        <begin position="627"/>
        <end position="639"/>
    </location>
</feature>
<feature type="domain" description="C2H2-type" evidence="11">
    <location>
        <begin position="163"/>
        <end position="193"/>
    </location>
</feature>
<feature type="region of interest" description="Disordered" evidence="10">
    <location>
        <begin position="16"/>
        <end position="81"/>
    </location>
</feature>
<dbReference type="InterPro" id="IPR050806">
    <property type="entry name" value="pacC/RIM101"/>
</dbReference>
<dbReference type="SUPFAM" id="SSF57667">
    <property type="entry name" value="beta-beta-alpha zinc fingers"/>
    <property type="match status" value="2"/>
</dbReference>
<feature type="compositionally biased region" description="Low complexity" evidence="10">
    <location>
        <begin position="39"/>
        <end position="73"/>
    </location>
</feature>
<evidence type="ECO:0000256" key="6">
    <source>
        <dbReference type="ARBA" id="ARBA00022833"/>
    </source>
</evidence>
<organism evidence="12 13">
    <name type="scientific">Suhomyces tanzawaensis NRRL Y-17324</name>
    <dbReference type="NCBI Taxonomy" id="984487"/>
    <lineage>
        <taxon>Eukaryota</taxon>
        <taxon>Fungi</taxon>
        <taxon>Dikarya</taxon>
        <taxon>Ascomycota</taxon>
        <taxon>Saccharomycotina</taxon>
        <taxon>Pichiomycetes</taxon>
        <taxon>Debaryomycetaceae</taxon>
        <taxon>Suhomyces</taxon>
    </lineage>
</organism>
<evidence type="ECO:0000313" key="12">
    <source>
        <dbReference type="EMBL" id="ODV77855.1"/>
    </source>
</evidence>
<dbReference type="PANTHER" id="PTHR47257:SF1">
    <property type="entry name" value="PH-RESPONSE TRANSCRIPTION FACTOR PACC_RIM101"/>
    <property type="match status" value="1"/>
</dbReference>
<dbReference type="PANTHER" id="PTHR47257">
    <property type="entry name" value="PH-RESPONSE TRANSCRIPTION FACTOR PACC/RIM101"/>
    <property type="match status" value="1"/>
</dbReference>
<feature type="compositionally biased region" description="Polar residues" evidence="10">
    <location>
        <begin position="16"/>
        <end position="28"/>
    </location>
</feature>
<dbReference type="EMBL" id="KV453914">
    <property type="protein sequence ID" value="ODV77855.1"/>
    <property type="molecule type" value="Genomic_DNA"/>
</dbReference>
<dbReference type="PROSITE" id="PS50157">
    <property type="entry name" value="ZINC_FINGER_C2H2_2"/>
    <property type="match status" value="3"/>
</dbReference>
<evidence type="ECO:0000259" key="11">
    <source>
        <dbReference type="PROSITE" id="PS50157"/>
    </source>
</evidence>
<evidence type="ECO:0000256" key="4">
    <source>
        <dbReference type="ARBA" id="ARBA00022737"/>
    </source>
</evidence>
<feature type="compositionally biased region" description="Basic and acidic residues" evidence="10">
    <location>
        <begin position="616"/>
        <end position="626"/>
    </location>
</feature>
<dbReference type="FunFam" id="3.30.160.60:FF:002343">
    <property type="entry name" value="Zinc finger protein 33A"/>
    <property type="match status" value="1"/>
</dbReference>
<dbReference type="GO" id="GO:0045944">
    <property type="term" value="P:positive regulation of transcription by RNA polymerase II"/>
    <property type="evidence" value="ECO:0007669"/>
    <property type="project" value="TreeGrafter"/>
</dbReference>
<evidence type="ECO:0000256" key="5">
    <source>
        <dbReference type="ARBA" id="ARBA00022771"/>
    </source>
</evidence>
<evidence type="ECO:0000313" key="13">
    <source>
        <dbReference type="Proteomes" id="UP000094285"/>
    </source>
</evidence>
<keyword evidence="6" id="KW-0862">Zinc</keyword>
<feature type="compositionally biased region" description="Acidic residues" evidence="10">
    <location>
        <begin position="548"/>
        <end position="577"/>
    </location>
</feature>
<feature type="region of interest" description="Disordered" evidence="10">
    <location>
        <begin position="452"/>
        <end position="528"/>
    </location>
</feature>
<keyword evidence="3" id="KW-0479">Metal-binding</keyword>
<keyword evidence="13" id="KW-1185">Reference proteome</keyword>
<dbReference type="InterPro" id="IPR013087">
    <property type="entry name" value="Znf_C2H2_type"/>
</dbReference>
<feature type="compositionally biased region" description="Polar residues" evidence="10">
    <location>
        <begin position="476"/>
        <end position="490"/>
    </location>
</feature>
<sequence length="639" mass="71137">MNYNLHPVSYLNASSSVINPDAENSSKMVESELDIDIESNSPSSSGSSTSSPPNNHEGSPHSSFTSNSSANSPINDLKRHTGSEYNQQPVYGQLSVFNNQQQPFGTQPQFGYPPFKSESDTLVSSIFPSDKQQPKAVLDDSEDKPKPKKTYKKIKDEDLRGPFKCLWGNCAKIFETPEVLYDHLCDDHVGRKSSNNLSLVCNWDGCGTHTVKRDHITSHLRVHVPLKPFHCELCPKSFKRPQDLKKHSKIHADDNPKKLKKQQKLLLKQLQREAKERSRSGVKPMPYHGEVALPYPGQYPGYGYPVGNYAPEASAFSYPTNQHPDQLNDAYSRKRRFDNNQDNMYVVNSILNDFNFPGVNGNAPGAEYGAKKFKQGDSSAQYNIDMFNKLNHLDEQLHQQHPQHSVPSNGAPVAPPVHATPLSNGGNNASLYEAEKFFSSLSNSIDVQYQSMGGHYSQGQPVSQAPPPQQVYPSLPQLSTGSKFNDGLQQNHYSHSHNVNNNFAPSYPQVNRSIGNSLGNHPSHLYHSHPLAQEFGGVSTYQKSGQSLDEDSSESELSDSESELDSESDASEEEELDGLFNQLSIKKDSEFSIADIEKHREMVQMVCAYLRKSIQESEAKKEEKPLESSSGIYPSITAF</sequence>
<dbReference type="SMART" id="SM00355">
    <property type="entry name" value="ZnF_C2H2"/>
    <property type="match status" value="3"/>
</dbReference>
<dbReference type="GO" id="GO:0008270">
    <property type="term" value="F:zinc ion binding"/>
    <property type="evidence" value="ECO:0007669"/>
    <property type="project" value="UniProtKB-KW"/>
</dbReference>
<evidence type="ECO:0000256" key="1">
    <source>
        <dbReference type="ARBA" id="ARBA00004123"/>
    </source>
</evidence>
<dbReference type="PROSITE" id="PS00028">
    <property type="entry name" value="ZINC_FINGER_C2H2_1"/>
    <property type="match status" value="2"/>
</dbReference>
<name>A0A1E4SEB9_9ASCO</name>
<keyword evidence="4" id="KW-0677">Repeat</keyword>
<comment type="similarity">
    <text evidence="8">Belongs to the pacC/RIM101 family.</text>
</comment>
<dbReference type="AlphaFoldDB" id="A0A1E4SEB9"/>
<feature type="region of interest" description="Disordered" evidence="10">
    <location>
        <begin position="127"/>
        <end position="149"/>
    </location>
</feature>
<evidence type="ECO:0000256" key="10">
    <source>
        <dbReference type="SAM" id="MobiDB-lite"/>
    </source>
</evidence>
<feature type="compositionally biased region" description="Low complexity" evidence="10">
    <location>
        <begin position="491"/>
        <end position="502"/>
    </location>
</feature>
<accession>A0A1E4SEB9</accession>
<keyword evidence="7" id="KW-0539">Nucleus</keyword>
<feature type="domain" description="C2H2-type" evidence="11">
    <location>
        <begin position="199"/>
        <end position="228"/>
    </location>
</feature>
<dbReference type="OrthoDB" id="6155966at2759"/>
<feature type="region of interest" description="Disordered" evidence="10">
    <location>
        <begin position="616"/>
        <end position="639"/>
    </location>
</feature>
<evidence type="ECO:0000256" key="7">
    <source>
        <dbReference type="ARBA" id="ARBA00023242"/>
    </source>
</evidence>